<dbReference type="InterPro" id="IPR023393">
    <property type="entry name" value="START-like_dom_sf"/>
</dbReference>
<dbReference type="AlphaFoldDB" id="A0A4Q2JKU8"/>
<dbReference type="Gene3D" id="3.30.530.20">
    <property type="match status" value="1"/>
</dbReference>
<dbReference type="RefSeq" id="WP_129234099.1">
    <property type="nucleotide sequence ID" value="NZ_SDPL01000079.1"/>
</dbReference>
<dbReference type="InterPro" id="IPR005031">
    <property type="entry name" value="COQ10_START"/>
</dbReference>
<dbReference type="PANTHER" id="PTHR33824:SF7">
    <property type="entry name" value="POLYKETIDE CYCLASE_DEHYDRASE AND LIPID TRANSPORT SUPERFAMILY PROTEIN"/>
    <property type="match status" value="1"/>
</dbReference>
<keyword evidence="4" id="KW-1185">Reference proteome</keyword>
<dbReference type="PANTHER" id="PTHR33824">
    <property type="entry name" value="POLYKETIDE CYCLASE/DEHYDRASE AND LIPID TRANSPORT SUPERFAMILY PROTEIN"/>
    <property type="match status" value="1"/>
</dbReference>
<proteinExistence type="predicted"/>
<evidence type="ECO:0000313" key="3">
    <source>
        <dbReference type="EMBL" id="RXZ48502.1"/>
    </source>
</evidence>
<evidence type="ECO:0000256" key="1">
    <source>
        <dbReference type="SAM" id="MobiDB-lite"/>
    </source>
</evidence>
<dbReference type="CDD" id="cd07817">
    <property type="entry name" value="SRPBCC_8"/>
    <property type="match status" value="1"/>
</dbReference>
<dbReference type="Pfam" id="PF03364">
    <property type="entry name" value="Polyketide_cyc"/>
    <property type="match status" value="1"/>
</dbReference>
<dbReference type="SUPFAM" id="SSF55961">
    <property type="entry name" value="Bet v1-like"/>
    <property type="match status" value="1"/>
</dbReference>
<evidence type="ECO:0000313" key="4">
    <source>
        <dbReference type="Proteomes" id="UP000292881"/>
    </source>
</evidence>
<dbReference type="OrthoDB" id="3695445at2"/>
<sequence length="179" mass="19650">MSTTVTADIEVDVPVRVAYDQWTQFETFPEFMSGVDAIRQVDDVTTHWVVSIGGVTREFDADVSDQVPDDHVAWHSTTAEVDHRGRVVFRPVSSDRTRVDVTLEWEPQGFVEEAGAALGLDDRQVDHDLRRFKEFIESREVPTGTWRGEVHGGGAAAATAGTGAVDSDGVVGEDPDLRP</sequence>
<dbReference type="Proteomes" id="UP000292881">
    <property type="component" value="Unassembled WGS sequence"/>
</dbReference>
<protein>
    <submittedName>
        <fullName evidence="3">SRPBCC family protein</fullName>
    </submittedName>
</protein>
<gene>
    <name evidence="3" type="ORF">ESO86_06150</name>
</gene>
<reference evidence="3 4" key="1">
    <citation type="submission" date="2019-01" db="EMBL/GenBank/DDBJ databases">
        <authorList>
            <person name="Li J."/>
        </authorList>
    </citation>
    <scope>NUCLEOTIDE SEQUENCE [LARGE SCALE GENOMIC DNA]</scope>
    <source>
        <strain evidence="3 4">CGMCC 4.7180</strain>
    </source>
</reference>
<comment type="caution">
    <text evidence="3">The sequence shown here is derived from an EMBL/GenBank/DDBJ whole genome shotgun (WGS) entry which is preliminary data.</text>
</comment>
<name>A0A4Q2JKU8_9MICO</name>
<dbReference type="EMBL" id="SDPL01000079">
    <property type="protein sequence ID" value="RXZ48502.1"/>
    <property type="molecule type" value="Genomic_DNA"/>
</dbReference>
<feature type="domain" description="Coenzyme Q-binding protein COQ10 START" evidence="2">
    <location>
        <begin position="11"/>
        <end position="131"/>
    </location>
</feature>
<feature type="region of interest" description="Disordered" evidence="1">
    <location>
        <begin position="144"/>
        <end position="179"/>
    </location>
</feature>
<accession>A0A4Q2JKU8</accession>
<organism evidence="3 4">
    <name type="scientific">Agromyces binzhouensis</name>
    <dbReference type="NCBI Taxonomy" id="1817495"/>
    <lineage>
        <taxon>Bacteria</taxon>
        <taxon>Bacillati</taxon>
        <taxon>Actinomycetota</taxon>
        <taxon>Actinomycetes</taxon>
        <taxon>Micrococcales</taxon>
        <taxon>Microbacteriaceae</taxon>
        <taxon>Agromyces</taxon>
    </lineage>
</organism>
<evidence type="ECO:0000259" key="2">
    <source>
        <dbReference type="Pfam" id="PF03364"/>
    </source>
</evidence>
<dbReference type="InterPro" id="IPR047137">
    <property type="entry name" value="ORF3"/>
</dbReference>